<evidence type="ECO:0000313" key="3">
    <source>
        <dbReference type="Proteomes" id="UP000019678"/>
    </source>
</evidence>
<name>A0A017T964_9BACT</name>
<dbReference type="RefSeq" id="WP_044241099.1">
    <property type="nucleotide sequence ID" value="NZ_ASRX01000020.1"/>
</dbReference>
<dbReference type="OrthoDB" id="5496092at2"/>
<dbReference type="EMBL" id="ASRX01000020">
    <property type="protein sequence ID" value="EYF05813.1"/>
    <property type="molecule type" value="Genomic_DNA"/>
</dbReference>
<comment type="caution">
    <text evidence="2">The sequence shown here is derived from an EMBL/GenBank/DDBJ whole genome shotgun (WGS) entry which is preliminary data.</text>
</comment>
<evidence type="ECO:0000256" key="1">
    <source>
        <dbReference type="SAM" id="SignalP"/>
    </source>
</evidence>
<dbReference type="SUPFAM" id="SSF48371">
    <property type="entry name" value="ARM repeat"/>
    <property type="match status" value="1"/>
</dbReference>
<dbReference type="Gene3D" id="1.25.10.10">
    <property type="entry name" value="Leucine-rich Repeat Variant"/>
    <property type="match status" value="1"/>
</dbReference>
<keyword evidence="3" id="KW-1185">Reference proteome</keyword>
<sequence>MPRIFARLCLVGSLLLASGAGCAASASVHAARDNQLAQLQKHLADDVRRGDFDEGDARDVAEALLEGALARATPPAGVDLIRQVRPCARSLRDALLDRAERDDLLAPHAAMILIDNDLASLDDLREHATRKDARRPPEVADAFRAVHARTLMHEGDGAQRRAFFLDGDEQVRIAAVRAAILTADPRDNLPLLDVARLDPNPAARVLAIRAVSRTGKEPAVRALRDLWERADASTREAIASAWASPVMFRAGGRDRLLWAMSTQPGTPALEAAAALADPTARNDKDAAAALAHLVRAIGAGLPSERIHAMRLAPLASSDVRAALARARTDKDEVIAVAAQIRSLDLQPPDASRAQVLAQLTKVAATSTPLATQARAGLARAKVRAITPLLTRDVPSRDALLRERAGLALVTLGDWPHAAPLLADPDPRVRTVIACAVLSATQ</sequence>
<evidence type="ECO:0008006" key="4">
    <source>
        <dbReference type="Google" id="ProtNLM"/>
    </source>
</evidence>
<dbReference type="AlphaFoldDB" id="A0A017T964"/>
<accession>A0A017T964</accession>
<gene>
    <name evidence="2" type="ORF">CAP_2814</name>
</gene>
<dbReference type="PROSITE" id="PS51257">
    <property type="entry name" value="PROKAR_LIPOPROTEIN"/>
    <property type="match status" value="1"/>
</dbReference>
<dbReference type="InterPro" id="IPR011989">
    <property type="entry name" value="ARM-like"/>
</dbReference>
<reference evidence="2 3" key="1">
    <citation type="submission" date="2013-05" db="EMBL/GenBank/DDBJ databases">
        <title>Genome assembly of Chondromyces apiculatus DSM 436.</title>
        <authorList>
            <person name="Sharma G."/>
            <person name="Khatri I."/>
            <person name="Kaur C."/>
            <person name="Mayilraj S."/>
            <person name="Subramanian S."/>
        </authorList>
    </citation>
    <scope>NUCLEOTIDE SEQUENCE [LARGE SCALE GENOMIC DNA]</scope>
    <source>
        <strain evidence="2 3">DSM 436</strain>
    </source>
</reference>
<dbReference type="InterPro" id="IPR016024">
    <property type="entry name" value="ARM-type_fold"/>
</dbReference>
<protein>
    <recommendedName>
        <fullName evidence="4">HEAT repeat protein</fullName>
    </recommendedName>
</protein>
<proteinExistence type="predicted"/>
<dbReference type="STRING" id="1192034.CAP_2814"/>
<dbReference type="Proteomes" id="UP000019678">
    <property type="component" value="Unassembled WGS sequence"/>
</dbReference>
<organism evidence="2 3">
    <name type="scientific">Chondromyces apiculatus DSM 436</name>
    <dbReference type="NCBI Taxonomy" id="1192034"/>
    <lineage>
        <taxon>Bacteria</taxon>
        <taxon>Pseudomonadati</taxon>
        <taxon>Myxococcota</taxon>
        <taxon>Polyangia</taxon>
        <taxon>Polyangiales</taxon>
        <taxon>Polyangiaceae</taxon>
        <taxon>Chondromyces</taxon>
    </lineage>
</organism>
<feature type="signal peptide" evidence="1">
    <location>
        <begin position="1"/>
        <end position="23"/>
    </location>
</feature>
<evidence type="ECO:0000313" key="2">
    <source>
        <dbReference type="EMBL" id="EYF05813.1"/>
    </source>
</evidence>
<feature type="chain" id="PRO_5001496999" description="HEAT repeat protein" evidence="1">
    <location>
        <begin position="24"/>
        <end position="441"/>
    </location>
</feature>
<keyword evidence="1" id="KW-0732">Signal</keyword>